<evidence type="ECO:0000313" key="4">
    <source>
        <dbReference type="Proteomes" id="UP000193484"/>
    </source>
</evidence>
<evidence type="ECO:0000256" key="1">
    <source>
        <dbReference type="SAM" id="MobiDB-lite"/>
    </source>
</evidence>
<feature type="transmembrane region" description="Helical" evidence="2">
    <location>
        <begin position="120"/>
        <end position="137"/>
    </location>
</feature>
<feature type="transmembrane region" description="Helical" evidence="2">
    <location>
        <begin position="157"/>
        <end position="177"/>
    </location>
</feature>
<keyword evidence="4" id="KW-1185">Reference proteome</keyword>
<gene>
    <name evidence="3" type="ORF">AWC04_10760</name>
</gene>
<dbReference type="Proteomes" id="UP000193484">
    <property type="component" value="Unassembled WGS sequence"/>
</dbReference>
<feature type="transmembrane region" description="Helical" evidence="2">
    <location>
        <begin position="279"/>
        <end position="300"/>
    </location>
</feature>
<feature type="compositionally biased region" description="Pro residues" evidence="1">
    <location>
        <begin position="65"/>
        <end position="114"/>
    </location>
</feature>
<sequence>MSAPDPLTALGQRVTALTGRDLRRDQLETVITRAFEHDLNLGDDAQLRALVAGLPAGDSAQPPISHAPPPPAWGHPNPTPAHPQPGYPQPGCPQPAHPAQPWAGHPPAPAPPVTPMRRPAAFPVAGPLLAAGVIAALTASDGALNYRNGHLVLDHLMLFGLSFLLPAAAFALVAYGARPAGQGLARRAALVAAAAILVTLATMFASFLIPNSPTIVLPAVLPGIANLVFAVTLVVFAARCRPIFRMIGVLTGTVAGILGLGLPILLLVAAWQYSLLPPVLFNVLVGSWLVAQLFLLIFAITVTRGRLPRHADPARPGPA</sequence>
<accession>A0A1X1RD06</accession>
<dbReference type="EMBL" id="LQOJ01000039">
    <property type="protein sequence ID" value="ORV03111.1"/>
    <property type="molecule type" value="Genomic_DNA"/>
</dbReference>
<feature type="transmembrane region" description="Helical" evidence="2">
    <location>
        <begin position="215"/>
        <end position="237"/>
    </location>
</feature>
<organism evidence="3 4">
    <name type="scientific">Mycolicibacterium fallax</name>
    <name type="common">Mycobacterium fallax</name>
    <dbReference type="NCBI Taxonomy" id="1793"/>
    <lineage>
        <taxon>Bacteria</taxon>
        <taxon>Bacillati</taxon>
        <taxon>Actinomycetota</taxon>
        <taxon>Actinomycetes</taxon>
        <taxon>Mycobacteriales</taxon>
        <taxon>Mycobacteriaceae</taxon>
        <taxon>Mycolicibacterium</taxon>
    </lineage>
</organism>
<feature type="transmembrane region" description="Helical" evidence="2">
    <location>
        <begin position="189"/>
        <end position="209"/>
    </location>
</feature>
<dbReference type="RefSeq" id="WP_085095949.1">
    <property type="nucleotide sequence ID" value="NZ_AP022603.1"/>
</dbReference>
<keyword evidence="2" id="KW-1133">Transmembrane helix</keyword>
<comment type="caution">
    <text evidence="3">The sequence shown here is derived from an EMBL/GenBank/DDBJ whole genome shotgun (WGS) entry which is preliminary data.</text>
</comment>
<feature type="transmembrane region" description="Helical" evidence="2">
    <location>
        <begin position="249"/>
        <end position="273"/>
    </location>
</feature>
<dbReference type="AlphaFoldDB" id="A0A1X1RD06"/>
<dbReference type="OrthoDB" id="4763805at2"/>
<feature type="region of interest" description="Disordered" evidence="1">
    <location>
        <begin position="56"/>
        <end position="115"/>
    </location>
</feature>
<protein>
    <submittedName>
        <fullName evidence="3">Uncharacterized protein</fullName>
    </submittedName>
</protein>
<evidence type="ECO:0000256" key="2">
    <source>
        <dbReference type="SAM" id="Phobius"/>
    </source>
</evidence>
<reference evidence="3 4" key="1">
    <citation type="submission" date="2016-01" db="EMBL/GenBank/DDBJ databases">
        <title>The new phylogeny of the genus Mycobacterium.</title>
        <authorList>
            <person name="Tarcisio F."/>
            <person name="Conor M."/>
            <person name="Antonella G."/>
            <person name="Elisabetta G."/>
            <person name="Giulia F.S."/>
            <person name="Sara T."/>
            <person name="Anna F."/>
            <person name="Clotilde B."/>
            <person name="Roberto B."/>
            <person name="Veronica D.S."/>
            <person name="Fabio R."/>
            <person name="Monica P."/>
            <person name="Olivier J."/>
            <person name="Enrico T."/>
            <person name="Nicola S."/>
        </authorList>
    </citation>
    <scope>NUCLEOTIDE SEQUENCE [LARGE SCALE GENOMIC DNA]</scope>
    <source>
        <strain evidence="3 4">DSM 44179</strain>
    </source>
</reference>
<keyword evidence="2" id="KW-0812">Transmembrane</keyword>
<name>A0A1X1RD06_MYCFA</name>
<keyword evidence="2" id="KW-0472">Membrane</keyword>
<dbReference type="STRING" id="1793.AWC04_10760"/>
<proteinExistence type="predicted"/>
<evidence type="ECO:0000313" key="3">
    <source>
        <dbReference type="EMBL" id="ORV03111.1"/>
    </source>
</evidence>